<dbReference type="Proteomes" id="UP000290191">
    <property type="component" value="Unassembled WGS sequence"/>
</dbReference>
<evidence type="ECO:0008006" key="3">
    <source>
        <dbReference type="Google" id="ProtNLM"/>
    </source>
</evidence>
<dbReference type="AlphaFoldDB" id="A0A4Q0XWU9"/>
<reference evidence="1 2" key="1">
    <citation type="submission" date="2017-10" db="EMBL/GenBank/DDBJ databases">
        <title>Genomics of the genus Arcobacter.</title>
        <authorList>
            <person name="Perez-Cataluna A."/>
            <person name="Figueras M.J."/>
        </authorList>
    </citation>
    <scope>NUCLEOTIDE SEQUENCE [LARGE SCALE GENOMIC DNA]</scope>
    <source>
        <strain evidence="1 2">DSM 24636</strain>
    </source>
</reference>
<comment type="caution">
    <text evidence="1">The sequence shown here is derived from an EMBL/GenBank/DDBJ whole genome shotgun (WGS) entry which is preliminary data.</text>
</comment>
<evidence type="ECO:0000313" key="2">
    <source>
        <dbReference type="Proteomes" id="UP000290191"/>
    </source>
</evidence>
<dbReference type="RefSeq" id="WP_129082522.1">
    <property type="nucleotide sequence ID" value="NZ_CP041070.1"/>
</dbReference>
<gene>
    <name evidence="1" type="ORF">CRV06_11075</name>
</gene>
<dbReference type="STRING" id="877500.GCA_000935065_00777"/>
<sequence length="355" mass="42611">MTSLEFCHELEFSKIVFTERKIRITHPKTILLGPPKSGKSFLIYDYLSNFETKDYLYIDFDDLRVEKDQIKEDLEEYVYKNKIKVIVLENFEFDIKIPFCESVIITSKEPKDLKEYKKLFLTPLDFEEYLLHDKKNQNITHNFNNFLKYGNLPQTIQTPDFKVYRELQNIIWLITFDKTSQEILKLLFLNIDEKKSLNQLFLSLKSKIKISKDKFYEQCKIFENRKIIYFISKYNQEKAVKKIYSYNGAFFTAITYKKKFKNELTNIIFQELINKFSEIYYLDYIDFYIPKKELAIVSIPFFNSTMMQSQLKKIKKTALEYNIKEINIVTVSNNETVKSKELQINVLPFYEWALG</sequence>
<protein>
    <recommendedName>
        <fullName evidence="3">ATP-binding protein</fullName>
    </recommendedName>
</protein>
<organism evidence="1 2">
    <name type="scientific">Halarcobacter anaerophilus</name>
    <dbReference type="NCBI Taxonomy" id="877500"/>
    <lineage>
        <taxon>Bacteria</taxon>
        <taxon>Pseudomonadati</taxon>
        <taxon>Campylobacterota</taxon>
        <taxon>Epsilonproteobacteria</taxon>
        <taxon>Campylobacterales</taxon>
        <taxon>Arcobacteraceae</taxon>
        <taxon>Halarcobacter</taxon>
    </lineage>
</organism>
<keyword evidence="2" id="KW-1185">Reference proteome</keyword>
<evidence type="ECO:0000313" key="1">
    <source>
        <dbReference type="EMBL" id="RXJ61972.1"/>
    </source>
</evidence>
<proteinExistence type="predicted"/>
<name>A0A4Q0XWU9_9BACT</name>
<dbReference type="OrthoDB" id="5372242at2"/>
<dbReference type="EMBL" id="PDKO01000010">
    <property type="protein sequence ID" value="RXJ61972.1"/>
    <property type="molecule type" value="Genomic_DNA"/>
</dbReference>
<accession>A0A4Q0XWU9</accession>